<feature type="transmembrane region" description="Helical" evidence="9">
    <location>
        <begin position="12"/>
        <end position="34"/>
    </location>
</feature>
<evidence type="ECO:0000313" key="13">
    <source>
        <dbReference type="Proteomes" id="UP000094444"/>
    </source>
</evidence>
<dbReference type="EMBL" id="MAVT02000377">
    <property type="protein sequence ID" value="POS76369.1"/>
    <property type="molecule type" value="Genomic_DNA"/>
</dbReference>
<dbReference type="Gene3D" id="1.20.1510.10">
    <property type="entry name" value="Cation efflux protein transmembrane domain"/>
    <property type="match status" value="2"/>
</dbReference>
<dbReference type="InterPro" id="IPR036837">
    <property type="entry name" value="Cation_efflux_CTD_sf"/>
</dbReference>
<evidence type="ECO:0000313" key="12">
    <source>
        <dbReference type="EMBL" id="POS76369.1"/>
    </source>
</evidence>
<feature type="domain" description="Cation efflux protein cytoplasmic" evidence="11">
    <location>
        <begin position="412"/>
        <end position="490"/>
    </location>
</feature>
<keyword evidence="3" id="KW-0813">Transport</keyword>
<dbReference type="FunCoup" id="A0A2P5I1G3">
    <property type="interactions" value="302"/>
</dbReference>
<feature type="compositionally biased region" description="Basic and acidic residues" evidence="8">
    <location>
        <begin position="138"/>
        <end position="176"/>
    </location>
</feature>
<feature type="domain" description="Cation efflux protein transmembrane" evidence="10">
    <location>
        <begin position="336"/>
        <end position="408"/>
    </location>
</feature>
<protein>
    <submittedName>
        <fullName evidence="12">Cation diffusion facilitator family transporter</fullName>
    </submittedName>
</protein>
<evidence type="ECO:0000256" key="4">
    <source>
        <dbReference type="ARBA" id="ARBA00022692"/>
    </source>
</evidence>
<dbReference type="GO" id="GO:0005385">
    <property type="term" value="F:zinc ion transmembrane transporter activity"/>
    <property type="evidence" value="ECO:0007669"/>
    <property type="project" value="TreeGrafter"/>
</dbReference>
<name>A0A2P5I1G3_DIAHE</name>
<dbReference type="OrthoDB" id="9944568at2759"/>
<feature type="transmembrane region" description="Helical" evidence="9">
    <location>
        <begin position="79"/>
        <end position="99"/>
    </location>
</feature>
<feature type="compositionally biased region" description="Acidic residues" evidence="8">
    <location>
        <begin position="271"/>
        <end position="282"/>
    </location>
</feature>
<dbReference type="InterPro" id="IPR002524">
    <property type="entry name" value="Cation_efflux"/>
</dbReference>
<feature type="compositionally biased region" description="Polar residues" evidence="8">
    <location>
        <begin position="198"/>
        <end position="219"/>
    </location>
</feature>
<evidence type="ECO:0000259" key="10">
    <source>
        <dbReference type="Pfam" id="PF01545"/>
    </source>
</evidence>
<feature type="transmembrane region" description="Helical" evidence="9">
    <location>
        <begin position="111"/>
        <end position="131"/>
    </location>
</feature>
<dbReference type="SUPFAM" id="SSF160240">
    <property type="entry name" value="Cation efflux protein cytoplasmic domain-like"/>
    <property type="match status" value="1"/>
</dbReference>
<feature type="region of interest" description="Disordered" evidence="8">
    <location>
        <begin position="195"/>
        <end position="249"/>
    </location>
</feature>
<feature type="domain" description="Cation efflux protein transmembrane" evidence="10">
    <location>
        <begin position="11"/>
        <end position="138"/>
    </location>
</feature>
<dbReference type="PANTHER" id="PTHR45820">
    <property type="entry name" value="FI23527P1"/>
    <property type="match status" value="1"/>
</dbReference>
<dbReference type="InterPro" id="IPR027469">
    <property type="entry name" value="Cation_efflux_TMD_sf"/>
</dbReference>
<keyword evidence="13" id="KW-1185">Reference proteome</keyword>
<evidence type="ECO:0000259" key="11">
    <source>
        <dbReference type="Pfam" id="PF16916"/>
    </source>
</evidence>
<gene>
    <name evidence="12" type="ORF">DHEL01_v205232</name>
</gene>
<organism evidence="12 13">
    <name type="scientific">Diaporthe helianthi</name>
    <dbReference type="NCBI Taxonomy" id="158607"/>
    <lineage>
        <taxon>Eukaryota</taxon>
        <taxon>Fungi</taxon>
        <taxon>Dikarya</taxon>
        <taxon>Ascomycota</taxon>
        <taxon>Pezizomycotina</taxon>
        <taxon>Sordariomycetes</taxon>
        <taxon>Sordariomycetidae</taxon>
        <taxon>Diaporthales</taxon>
        <taxon>Diaporthaceae</taxon>
        <taxon>Diaporthe</taxon>
    </lineage>
</organism>
<feature type="transmembrane region" description="Helical" evidence="9">
    <location>
        <begin position="40"/>
        <end position="59"/>
    </location>
</feature>
<proteinExistence type="inferred from homology"/>
<feature type="transmembrane region" description="Helical" evidence="9">
    <location>
        <begin position="348"/>
        <end position="371"/>
    </location>
</feature>
<dbReference type="Pfam" id="PF16916">
    <property type="entry name" value="ZT_dimer"/>
    <property type="match status" value="1"/>
</dbReference>
<dbReference type="InParanoid" id="A0A2P5I1G3"/>
<evidence type="ECO:0000256" key="7">
    <source>
        <dbReference type="ARBA" id="ARBA00023136"/>
    </source>
</evidence>
<evidence type="ECO:0000256" key="6">
    <source>
        <dbReference type="ARBA" id="ARBA00022989"/>
    </source>
</evidence>
<dbReference type="NCBIfam" id="TIGR01297">
    <property type="entry name" value="CDF"/>
    <property type="match status" value="2"/>
</dbReference>
<dbReference type="PANTHER" id="PTHR45820:SF4">
    <property type="entry name" value="ZINC TRANSPORTER 63C, ISOFORM F"/>
    <property type="match status" value="1"/>
</dbReference>
<feature type="compositionally biased region" description="Basic and acidic residues" evidence="8">
    <location>
        <begin position="567"/>
        <end position="577"/>
    </location>
</feature>
<dbReference type="SUPFAM" id="SSF161111">
    <property type="entry name" value="Cation efflux protein transmembrane domain-like"/>
    <property type="match status" value="1"/>
</dbReference>
<evidence type="ECO:0000256" key="2">
    <source>
        <dbReference type="ARBA" id="ARBA00008873"/>
    </source>
</evidence>
<dbReference type="InterPro" id="IPR027470">
    <property type="entry name" value="Cation_efflux_CTD"/>
</dbReference>
<comment type="caution">
    <text evidence="12">The sequence shown here is derived from an EMBL/GenBank/DDBJ whole genome shotgun (WGS) entry which is preliminary data.</text>
</comment>
<keyword evidence="5" id="KW-0862">Zinc</keyword>
<dbReference type="FunFam" id="1.20.1510.10:FF:000021">
    <property type="entry name" value="Solute carrier family 30 (Zinc transporter), member 1"/>
    <property type="match status" value="1"/>
</dbReference>
<comment type="similarity">
    <text evidence="2">Belongs to the cation diffusion facilitator (CDF) transporter (TC 2.A.4) family. SLC30A subfamily.</text>
</comment>
<dbReference type="Pfam" id="PF01545">
    <property type="entry name" value="Cation_efflux"/>
    <property type="match status" value="2"/>
</dbReference>
<dbReference type="GO" id="GO:0016020">
    <property type="term" value="C:membrane"/>
    <property type="evidence" value="ECO:0007669"/>
    <property type="project" value="UniProtKB-SubCell"/>
</dbReference>
<keyword evidence="7 9" id="KW-0472">Membrane</keyword>
<evidence type="ECO:0000256" key="1">
    <source>
        <dbReference type="ARBA" id="ARBA00004141"/>
    </source>
</evidence>
<feature type="region of interest" description="Disordered" evidence="8">
    <location>
        <begin position="138"/>
        <end position="178"/>
    </location>
</feature>
<dbReference type="AlphaFoldDB" id="A0A2P5I1G3"/>
<feature type="compositionally biased region" description="Polar residues" evidence="8">
    <location>
        <begin position="239"/>
        <end position="249"/>
    </location>
</feature>
<feature type="compositionally biased region" description="Basic residues" evidence="8">
    <location>
        <begin position="310"/>
        <end position="330"/>
    </location>
</feature>
<feature type="region of interest" description="Disordered" evidence="8">
    <location>
        <begin position="261"/>
        <end position="342"/>
    </location>
</feature>
<comment type="subcellular location">
    <subcellularLocation>
        <location evidence="1">Membrane</location>
        <topology evidence="1">Multi-pass membrane protein</topology>
    </subcellularLocation>
</comment>
<evidence type="ECO:0000256" key="5">
    <source>
        <dbReference type="ARBA" id="ARBA00022833"/>
    </source>
</evidence>
<dbReference type="InterPro" id="IPR058533">
    <property type="entry name" value="Cation_efflux_TM"/>
</dbReference>
<evidence type="ECO:0000256" key="8">
    <source>
        <dbReference type="SAM" id="MobiDB-lite"/>
    </source>
</evidence>
<feature type="region of interest" description="Disordered" evidence="8">
    <location>
        <begin position="554"/>
        <end position="577"/>
    </location>
</feature>
<dbReference type="FunFam" id="1.20.1510.10:FF:000024">
    <property type="entry name" value="Solute carrier family 30 (Zinc transporter), member 1"/>
    <property type="match status" value="1"/>
</dbReference>
<dbReference type="Proteomes" id="UP000094444">
    <property type="component" value="Unassembled WGS sequence"/>
</dbReference>
<reference evidence="12" key="1">
    <citation type="submission" date="2017-09" db="EMBL/GenBank/DDBJ databases">
        <title>Polyketide synthases of a Diaporthe helianthi virulent isolate.</title>
        <authorList>
            <person name="Baroncelli R."/>
        </authorList>
    </citation>
    <scope>NUCLEOTIDE SEQUENCE [LARGE SCALE GENOMIC DNA]</scope>
    <source>
        <strain evidence="12">7/96</strain>
    </source>
</reference>
<keyword evidence="4 9" id="KW-0812">Transmembrane</keyword>
<sequence>MAWSKSTRISIMLGIDIVFFLVELITGFVVQSLALTADAFHMLNDIISLLVGLWAVNLARKATTDKYSYGWLRAEILGAFFNAVFLIALCVSIVLEAVTRFFEPPEISNPKLILIVGCFGLASNLVGFVVLGGHGHDHGGGHDHDEHAHDHTHGEHDHGHGSHDELSQAEEGRVGQEEDDGPILEILPEVAVSRFQHKSSPSTASKRISFDETQQTPERTSSRAGQAGKSRRRASSGRNQVTNIDDMSIYPSSFRQDIIAATRPRPHDSTDESESTDEENAVAEEPATETTPLVGKKGTSGSVKHADHPPKRHRRDSSLHHTHNHNKPRKPGQSSHGHNHGDMGMNAMVLHVLGDALGNVGVIVTALIIWLTDWPGKYYADPAVSLFITLIILKSALPLTFATSKILLQATPEGIEIKDIREDIGSLPGVVTCHHVHIWQLSDSKIVASMHIQVAFPISEAGGKEYMTLAKRVRKCLHAYGIHSATIQPEFCLDESHDHAEQAEQQLRQLAGSADGPAALRRCAAGNDSCLLECVDDCVGQGCCSVSGDDTAVESASTGSHSAHSHGHTEGDGHQHH</sequence>
<keyword evidence="6 9" id="KW-1133">Transmembrane helix</keyword>
<feature type="transmembrane region" description="Helical" evidence="9">
    <location>
        <begin position="383"/>
        <end position="402"/>
    </location>
</feature>
<accession>A0A2P5I1G3</accession>
<evidence type="ECO:0000256" key="3">
    <source>
        <dbReference type="ARBA" id="ARBA00022448"/>
    </source>
</evidence>
<dbReference type="GO" id="GO:0006882">
    <property type="term" value="P:intracellular zinc ion homeostasis"/>
    <property type="evidence" value="ECO:0007669"/>
    <property type="project" value="TreeGrafter"/>
</dbReference>
<dbReference type="STRING" id="158607.A0A2P5I1G3"/>
<evidence type="ECO:0000256" key="9">
    <source>
        <dbReference type="SAM" id="Phobius"/>
    </source>
</evidence>